<gene>
    <name evidence="1" type="ORF">NTEN_LOCUS11450</name>
</gene>
<evidence type="ECO:0000313" key="2">
    <source>
        <dbReference type="Proteomes" id="UP000479000"/>
    </source>
</evidence>
<name>A0A6H5GRF2_9HEMI</name>
<dbReference type="AlphaFoldDB" id="A0A6H5GRF2"/>
<evidence type="ECO:0000313" key="1">
    <source>
        <dbReference type="EMBL" id="CAB0005973.1"/>
    </source>
</evidence>
<proteinExistence type="predicted"/>
<accession>A0A6H5GRF2</accession>
<keyword evidence="2" id="KW-1185">Reference proteome</keyword>
<organism evidence="1 2">
    <name type="scientific">Nesidiocoris tenuis</name>
    <dbReference type="NCBI Taxonomy" id="355587"/>
    <lineage>
        <taxon>Eukaryota</taxon>
        <taxon>Metazoa</taxon>
        <taxon>Ecdysozoa</taxon>
        <taxon>Arthropoda</taxon>
        <taxon>Hexapoda</taxon>
        <taxon>Insecta</taxon>
        <taxon>Pterygota</taxon>
        <taxon>Neoptera</taxon>
        <taxon>Paraneoptera</taxon>
        <taxon>Hemiptera</taxon>
        <taxon>Heteroptera</taxon>
        <taxon>Panheteroptera</taxon>
        <taxon>Cimicomorpha</taxon>
        <taxon>Miridae</taxon>
        <taxon>Dicyphina</taxon>
        <taxon>Nesidiocoris</taxon>
    </lineage>
</organism>
<sequence>FQWASCRRADVALIVRERRGNQPLRVGRAGGVGPLCAYATKLRHPRVGRTSYVSFMLLDPARPWSLKSEETAI</sequence>
<feature type="non-terminal residue" evidence="1">
    <location>
        <position position="1"/>
    </location>
</feature>
<protein>
    <submittedName>
        <fullName evidence="1">Uncharacterized protein</fullName>
    </submittedName>
</protein>
<reference evidence="1 2" key="1">
    <citation type="submission" date="2020-02" db="EMBL/GenBank/DDBJ databases">
        <authorList>
            <person name="Ferguson B K."/>
        </authorList>
    </citation>
    <scope>NUCLEOTIDE SEQUENCE [LARGE SCALE GENOMIC DNA]</scope>
</reference>
<dbReference type="EMBL" id="CADCXU010017042">
    <property type="protein sequence ID" value="CAB0005973.1"/>
    <property type="molecule type" value="Genomic_DNA"/>
</dbReference>
<dbReference type="Proteomes" id="UP000479000">
    <property type="component" value="Unassembled WGS sequence"/>
</dbReference>